<dbReference type="PANTHER" id="PTHR39190">
    <property type="entry name" value="FLAGELLAR ASSEMBLY FACTOR FLIW"/>
    <property type="match status" value="1"/>
</dbReference>
<accession>A0ABS2QCK0</accession>
<keyword evidence="5" id="KW-0969">Cilium</keyword>
<comment type="function">
    <text evidence="4">Acts as an anti-CsrA protein, binds CsrA and prevents it from repressing translation of its target genes, one of which is flagellin. Binds to flagellin and participates in the assembly of the flagellum.</text>
</comment>
<organism evidence="5 6">
    <name type="scientific">Peribacillus deserti</name>
    <dbReference type="NCBI Taxonomy" id="673318"/>
    <lineage>
        <taxon>Bacteria</taxon>
        <taxon>Bacillati</taxon>
        <taxon>Bacillota</taxon>
        <taxon>Bacilli</taxon>
        <taxon>Bacillales</taxon>
        <taxon>Bacillaceae</taxon>
        <taxon>Peribacillus</taxon>
    </lineage>
</organism>
<dbReference type="EMBL" id="JAFBFI010000001">
    <property type="protein sequence ID" value="MBM7690888.1"/>
    <property type="molecule type" value="Genomic_DNA"/>
</dbReference>
<name>A0ABS2QCK0_9BACI</name>
<dbReference type="Proteomes" id="UP000823486">
    <property type="component" value="Unassembled WGS sequence"/>
</dbReference>
<dbReference type="NCBIfam" id="NF009793">
    <property type="entry name" value="PRK13285.1-1"/>
    <property type="match status" value="1"/>
</dbReference>
<dbReference type="PANTHER" id="PTHR39190:SF1">
    <property type="entry name" value="FLAGELLAR ASSEMBLY FACTOR FLIW"/>
    <property type="match status" value="1"/>
</dbReference>
<keyword evidence="5" id="KW-0966">Cell projection</keyword>
<comment type="subunit">
    <text evidence="4">Interacts with translational regulator CsrA and flagellin(s).</text>
</comment>
<keyword evidence="2 4" id="KW-1005">Bacterial flagellum biogenesis</keyword>
<keyword evidence="6" id="KW-1185">Reference proteome</keyword>
<dbReference type="RefSeq" id="WP_204537619.1">
    <property type="nucleotide sequence ID" value="NZ_JAFBFI010000001.1"/>
</dbReference>
<evidence type="ECO:0000313" key="5">
    <source>
        <dbReference type="EMBL" id="MBM7690888.1"/>
    </source>
</evidence>
<evidence type="ECO:0000256" key="3">
    <source>
        <dbReference type="ARBA" id="ARBA00022845"/>
    </source>
</evidence>
<evidence type="ECO:0000256" key="1">
    <source>
        <dbReference type="ARBA" id="ARBA00022490"/>
    </source>
</evidence>
<comment type="caution">
    <text evidence="5">The sequence shown here is derived from an EMBL/GenBank/DDBJ whole genome shotgun (WGS) entry which is preliminary data.</text>
</comment>
<dbReference type="InterPro" id="IPR024046">
    <property type="entry name" value="Flagellar_assmbl_FliW_dom_sf"/>
</dbReference>
<evidence type="ECO:0000256" key="4">
    <source>
        <dbReference type="HAMAP-Rule" id="MF_01185"/>
    </source>
</evidence>
<dbReference type="Gene3D" id="2.30.290.10">
    <property type="entry name" value="BH3618-like"/>
    <property type="match status" value="1"/>
</dbReference>
<evidence type="ECO:0000313" key="6">
    <source>
        <dbReference type="Proteomes" id="UP000823486"/>
    </source>
</evidence>
<gene>
    <name evidence="4" type="primary">fliW</name>
    <name evidence="5" type="ORF">JOC77_000291</name>
</gene>
<evidence type="ECO:0000256" key="2">
    <source>
        <dbReference type="ARBA" id="ARBA00022795"/>
    </source>
</evidence>
<proteinExistence type="inferred from homology"/>
<keyword evidence="1 4" id="KW-0963">Cytoplasm</keyword>
<sequence>MLINTKYHEQLEVYEQEVLHFQDGIPGFLQEKEFVLLSLAEEIQVLQSITTRDIAFVVINPFIAYKEYDFTLDDKTIEQLKIDKAENVQVYTIMHVKDPFHKSTVNLAAPVVVNVVNRKGKQVILQKTNYSIRTQLPELALGQKG</sequence>
<dbReference type="HAMAP" id="MF_01185">
    <property type="entry name" value="FliW"/>
    <property type="match status" value="1"/>
</dbReference>
<comment type="subcellular location">
    <subcellularLocation>
        <location evidence="4">Cytoplasm</location>
    </subcellularLocation>
</comment>
<dbReference type="SUPFAM" id="SSF141457">
    <property type="entry name" value="BH3618-like"/>
    <property type="match status" value="1"/>
</dbReference>
<dbReference type="InterPro" id="IPR003775">
    <property type="entry name" value="Flagellar_assembly_factor_FliW"/>
</dbReference>
<keyword evidence="5" id="KW-0282">Flagellum</keyword>
<comment type="similarity">
    <text evidence="4">Belongs to the FliW family.</text>
</comment>
<reference evidence="5 6" key="1">
    <citation type="submission" date="2021-01" db="EMBL/GenBank/DDBJ databases">
        <title>Genomic Encyclopedia of Type Strains, Phase IV (KMG-IV): sequencing the most valuable type-strain genomes for metagenomic binning, comparative biology and taxonomic classification.</title>
        <authorList>
            <person name="Goeker M."/>
        </authorList>
    </citation>
    <scope>NUCLEOTIDE SEQUENCE [LARGE SCALE GENOMIC DNA]</scope>
    <source>
        <strain evidence="5 6">DSM 105482</strain>
    </source>
</reference>
<dbReference type="Pfam" id="PF02623">
    <property type="entry name" value="FliW"/>
    <property type="match status" value="1"/>
</dbReference>
<protein>
    <recommendedName>
        <fullName evidence="4">Flagellar assembly factor FliW</fullName>
    </recommendedName>
</protein>
<keyword evidence="3 4" id="KW-0810">Translation regulation</keyword>
<keyword evidence="4" id="KW-0143">Chaperone</keyword>